<protein>
    <recommendedName>
        <fullName evidence="4">MYND-type domain-containing protein</fullName>
    </recommendedName>
</protein>
<feature type="non-terminal residue" evidence="5">
    <location>
        <position position="402"/>
    </location>
</feature>
<evidence type="ECO:0000313" key="6">
    <source>
        <dbReference type="Proteomes" id="UP000008237"/>
    </source>
</evidence>
<dbReference type="OrthoDB" id="5282002at2759"/>
<evidence type="ECO:0000256" key="1">
    <source>
        <dbReference type="ARBA" id="ARBA00022723"/>
    </source>
</evidence>
<dbReference type="AlphaFoldDB" id="E2BU15"/>
<sequence>RNFFNPNICHSCKEYPGKLGKENNICLSCNMILYCSRDHELKSKEDHKGICEILEILLHNHPEFWKTYNFNQEEWINSRKNLLNLVKRNLQRNILPYEIQMIMFAKSCFVCHEQRNLQTCTRCYSLNYCPNHEELLIYHHITNCTKLKSCYEIDHYIYNMKLSNCKYKFCDLNASQIEKLKAVNIQQFLEKFASTNYQALHQFYSDYVSGPLTLYYGIMNQDLYINDLHCVVHIIVANVLDAHYVLLWEIMLHLCSRRMKHLTVILIGSKIQKEEHRNVKVCSECYVRKSQFQFESYRMIFRDYVNSILSSHPPNVIIAFEADISKWDLQTDIILKLKRQSCPFIVTTASRSKCERNIRILREVLRLQVDLTPTENKFSSLKAYRNFVDDDVLYRNKFLFVI</sequence>
<dbReference type="Pfam" id="PF20179">
    <property type="entry name" value="MSS51_C"/>
    <property type="match status" value="1"/>
</dbReference>
<keyword evidence="1" id="KW-0479">Metal-binding</keyword>
<feature type="domain" description="MYND-type" evidence="4">
    <location>
        <begin position="9"/>
        <end position="51"/>
    </location>
</feature>
<evidence type="ECO:0000259" key="4">
    <source>
        <dbReference type="PROSITE" id="PS01360"/>
    </source>
</evidence>
<dbReference type="InParanoid" id="E2BU15"/>
<organism evidence="6">
    <name type="scientific">Harpegnathos saltator</name>
    <name type="common">Jerdon's jumping ant</name>
    <dbReference type="NCBI Taxonomy" id="610380"/>
    <lineage>
        <taxon>Eukaryota</taxon>
        <taxon>Metazoa</taxon>
        <taxon>Ecdysozoa</taxon>
        <taxon>Arthropoda</taxon>
        <taxon>Hexapoda</taxon>
        <taxon>Insecta</taxon>
        <taxon>Pterygota</taxon>
        <taxon>Neoptera</taxon>
        <taxon>Endopterygota</taxon>
        <taxon>Hymenoptera</taxon>
        <taxon>Apocrita</taxon>
        <taxon>Aculeata</taxon>
        <taxon>Formicoidea</taxon>
        <taxon>Formicidae</taxon>
        <taxon>Ponerinae</taxon>
        <taxon>Ponerini</taxon>
        <taxon>Harpegnathos</taxon>
    </lineage>
</organism>
<dbReference type="InterPro" id="IPR046824">
    <property type="entry name" value="Mss51-like_C"/>
</dbReference>
<evidence type="ECO:0000256" key="2">
    <source>
        <dbReference type="ARBA" id="ARBA00022771"/>
    </source>
</evidence>
<feature type="non-terminal residue" evidence="5">
    <location>
        <position position="1"/>
    </location>
</feature>
<dbReference type="Gene3D" id="6.10.140.2220">
    <property type="match status" value="1"/>
</dbReference>
<dbReference type="Proteomes" id="UP000008237">
    <property type="component" value="Unassembled WGS sequence"/>
</dbReference>
<dbReference type="EMBL" id="GL450552">
    <property type="protein sequence ID" value="EFN80818.1"/>
    <property type="molecule type" value="Genomic_DNA"/>
</dbReference>
<name>E2BU15_HARSA</name>
<keyword evidence="2" id="KW-0863">Zinc-finger</keyword>
<dbReference type="GO" id="GO:0008270">
    <property type="term" value="F:zinc ion binding"/>
    <property type="evidence" value="ECO:0007669"/>
    <property type="project" value="UniProtKB-KW"/>
</dbReference>
<dbReference type="InterPro" id="IPR002893">
    <property type="entry name" value="Znf_MYND"/>
</dbReference>
<proteinExistence type="predicted"/>
<dbReference type="SUPFAM" id="SSF144232">
    <property type="entry name" value="HIT/MYND zinc finger-like"/>
    <property type="match status" value="1"/>
</dbReference>
<dbReference type="PANTHER" id="PTHR28069">
    <property type="entry name" value="GH20023P"/>
    <property type="match status" value="1"/>
</dbReference>
<gene>
    <name evidence="5" type="ORF">EAI_10109</name>
</gene>
<accession>E2BU15</accession>
<reference evidence="5 6" key="1">
    <citation type="journal article" date="2010" name="Science">
        <title>Genomic comparison of the ants Camponotus floridanus and Harpegnathos saltator.</title>
        <authorList>
            <person name="Bonasio R."/>
            <person name="Zhang G."/>
            <person name="Ye C."/>
            <person name="Mutti N.S."/>
            <person name="Fang X."/>
            <person name="Qin N."/>
            <person name="Donahue G."/>
            <person name="Yang P."/>
            <person name="Li Q."/>
            <person name="Li C."/>
            <person name="Zhang P."/>
            <person name="Huang Z."/>
            <person name="Berger S.L."/>
            <person name="Reinberg D."/>
            <person name="Wang J."/>
            <person name="Liebig J."/>
        </authorList>
    </citation>
    <scope>NUCLEOTIDE SEQUENCE [LARGE SCALE GENOMIC DNA]</scope>
    <source>
        <strain evidence="5 6">R22 G/1</strain>
    </source>
</reference>
<dbReference type="PROSITE" id="PS01360">
    <property type="entry name" value="ZF_MYND_1"/>
    <property type="match status" value="1"/>
</dbReference>
<keyword evidence="3" id="KW-0862">Zinc</keyword>
<dbReference type="PANTHER" id="PTHR28069:SF2">
    <property type="entry name" value="GH20023P"/>
    <property type="match status" value="1"/>
</dbReference>
<evidence type="ECO:0000313" key="5">
    <source>
        <dbReference type="EMBL" id="EFN80818.1"/>
    </source>
</evidence>
<keyword evidence="6" id="KW-1185">Reference proteome</keyword>
<evidence type="ECO:0000256" key="3">
    <source>
        <dbReference type="ARBA" id="ARBA00022833"/>
    </source>
</evidence>